<dbReference type="PANTHER" id="PTHR43003">
    <property type="entry name" value="DNA-3-METHYLADENINE GLYCOSYLASE"/>
    <property type="match status" value="1"/>
</dbReference>
<feature type="region of interest" description="Disordered" evidence="4">
    <location>
        <begin position="290"/>
        <end position="356"/>
    </location>
</feature>
<feature type="compositionally biased region" description="Pro residues" evidence="4">
    <location>
        <begin position="16"/>
        <end position="28"/>
    </location>
</feature>
<comment type="similarity">
    <text evidence="1">Belongs to the alkylbase DNA glycosidase AlkA family.</text>
</comment>
<accession>A0A1Y2F3Q0</accession>
<keyword evidence="2" id="KW-0227">DNA damage</keyword>
<dbReference type="EMBL" id="MCGR01000031">
    <property type="protein sequence ID" value="ORY77575.1"/>
    <property type="molecule type" value="Genomic_DNA"/>
</dbReference>
<feature type="region of interest" description="Disordered" evidence="4">
    <location>
        <begin position="1"/>
        <end position="65"/>
    </location>
</feature>
<evidence type="ECO:0000256" key="2">
    <source>
        <dbReference type="ARBA" id="ARBA00022763"/>
    </source>
</evidence>
<sequence length="453" mass="48802">MWVTRSASASLKRPASPGPTPTPTPPQPAQGASTPASTPATAQRKRAKKVTASKSAPVLPTTSTTSATAADSSSILFHPPLTFSYSTAKAHLSSLDTRWATLMDKLKCTPFEFEKTEQGEEGTDSSPFDPFRSLVGSIIGQQVSWLAARSIQHKFVRLFYPHLPEKRDAPTTTAPVPSTSPFPTPSMVLALGGGGANRTAMLRGAGLSGRKVEYILDLAERFSDGRLCANRLWEGTDEEVMEELIAVRGIGIWTVQMFLIFSSKRPNILPVGDLGIQKALCRWYADDPSTSPAIHARKLQKSTSAPAPKKEERESTPTPTPSTSSALVDSLSTPAPSTIKGLKSDPYPTPSSPSNTLKTLEAVGVADLAPSADVEEAQEQQQEQGEKPNPFVFPTTSNNLTPAVLRSRLNGKKLKGNIYLTPTEMTELTAPWEPFRSVACWYLWSVVDGVEGK</sequence>
<dbReference type="GO" id="GO:0006285">
    <property type="term" value="P:base-excision repair, AP site formation"/>
    <property type="evidence" value="ECO:0007669"/>
    <property type="project" value="TreeGrafter"/>
</dbReference>
<evidence type="ECO:0000256" key="4">
    <source>
        <dbReference type="SAM" id="MobiDB-lite"/>
    </source>
</evidence>
<dbReference type="GO" id="GO:0008725">
    <property type="term" value="F:DNA-3-methyladenine glycosylase activity"/>
    <property type="evidence" value="ECO:0007669"/>
    <property type="project" value="TreeGrafter"/>
</dbReference>
<reference evidence="6 7" key="1">
    <citation type="submission" date="2016-07" db="EMBL/GenBank/DDBJ databases">
        <title>Pervasive Adenine N6-methylation of Active Genes in Fungi.</title>
        <authorList>
            <consortium name="DOE Joint Genome Institute"/>
            <person name="Mondo S.J."/>
            <person name="Dannebaum R.O."/>
            <person name="Kuo R.C."/>
            <person name="Labutti K."/>
            <person name="Haridas S."/>
            <person name="Kuo A."/>
            <person name="Salamov A."/>
            <person name="Ahrendt S.R."/>
            <person name="Lipzen A."/>
            <person name="Sullivan W."/>
            <person name="Andreopoulos W.B."/>
            <person name="Clum A."/>
            <person name="Lindquist E."/>
            <person name="Daum C."/>
            <person name="Ramamoorthy G.K."/>
            <person name="Gryganskyi A."/>
            <person name="Culley D."/>
            <person name="Magnuson J.K."/>
            <person name="James T.Y."/>
            <person name="O'Malley M.A."/>
            <person name="Stajich J.E."/>
            <person name="Spatafora J.W."/>
            <person name="Visel A."/>
            <person name="Grigoriev I.V."/>
        </authorList>
    </citation>
    <scope>NUCLEOTIDE SEQUENCE [LARGE SCALE GENOMIC DNA]</scope>
    <source>
        <strain evidence="6 7">62-1032</strain>
    </source>
</reference>
<dbReference type="OrthoDB" id="415889at2759"/>
<dbReference type="InterPro" id="IPR011257">
    <property type="entry name" value="DNA_glycosylase"/>
</dbReference>
<dbReference type="AlphaFoldDB" id="A0A1Y2F3Q0"/>
<feature type="compositionally biased region" description="Polar residues" evidence="4">
    <location>
        <begin position="326"/>
        <end position="336"/>
    </location>
</feature>
<dbReference type="InParanoid" id="A0A1Y2F3Q0"/>
<keyword evidence="3" id="KW-0234">DNA repair</keyword>
<feature type="region of interest" description="Disordered" evidence="4">
    <location>
        <begin position="371"/>
        <end position="399"/>
    </location>
</feature>
<feature type="compositionally biased region" description="Low complexity" evidence="4">
    <location>
        <begin position="29"/>
        <end position="42"/>
    </location>
</feature>
<dbReference type="SUPFAM" id="SSF48150">
    <property type="entry name" value="DNA-glycosylase"/>
    <property type="match status" value="1"/>
</dbReference>
<dbReference type="GO" id="GO:0043916">
    <property type="term" value="F:DNA-7-methylguanine glycosylase activity"/>
    <property type="evidence" value="ECO:0007669"/>
    <property type="project" value="TreeGrafter"/>
</dbReference>
<dbReference type="InterPro" id="IPR003265">
    <property type="entry name" value="HhH-GPD_domain"/>
</dbReference>
<dbReference type="Pfam" id="PF00730">
    <property type="entry name" value="HhH-GPD"/>
    <property type="match status" value="1"/>
</dbReference>
<dbReference type="Proteomes" id="UP000193467">
    <property type="component" value="Unassembled WGS sequence"/>
</dbReference>
<evidence type="ECO:0000313" key="7">
    <source>
        <dbReference type="Proteomes" id="UP000193467"/>
    </source>
</evidence>
<comment type="caution">
    <text evidence="6">The sequence shown here is derived from an EMBL/GenBank/DDBJ whole genome shotgun (WGS) entry which is preliminary data.</text>
</comment>
<dbReference type="STRING" id="106004.A0A1Y2F3Q0"/>
<dbReference type="CDD" id="cd00056">
    <property type="entry name" value="ENDO3c"/>
    <property type="match status" value="1"/>
</dbReference>
<dbReference type="PANTHER" id="PTHR43003:SF5">
    <property type="entry name" value="DNA-3-METHYLADENINE GLYCOSYLASE"/>
    <property type="match status" value="1"/>
</dbReference>
<dbReference type="Gene3D" id="1.10.340.30">
    <property type="entry name" value="Hypothetical protein, domain 2"/>
    <property type="match status" value="1"/>
</dbReference>
<dbReference type="GO" id="GO:0006307">
    <property type="term" value="P:DNA alkylation repair"/>
    <property type="evidence" value="ECO:0007669"/>
    <property type="project" value="TreeGrafter"/>
</dbReference>
<gene>
    <name evidence="6" type="ORF">BCR35DRAFT_112992</name>
</gene>
<name>A0A1Y2F3Q0_9BASI</name>
<feature type="domain" description="HhH-GPD" evidence="5">
    <location>
        <begin position="139"/>
        <end position="333"/>
    </location>
</feature>
<evidence type="ECO:0000256" key="1">
    <source>
        <dbReference type="ARBA" id="ARBA00010817"/>
    </source>
</evidence>
<dbReference type="GO" id="GO:0005634">
    <property type="term" value="C:nucleus"/>
    <property type="evidence" value="ECO:0007669"/>
    <property type="project" value="TreeGrafter"/>
</dbReference>
<dbReference type="GO" id="GO:0032131">
    <property type="term" value="F:alkylated DNA binding"/>
    <property type="evidence" value="ECO:0007669"/>
    <property type="project" value="TreeGrafter"/>
</dbReference>
<evidence type="ECO:0000259" key="5">
    <source>
        <dbReference type="SMART" id="SM00478"/>
    </source>
</evidence>
<dbReference type="FunFam" id="1.10.340.30:FF:000004">
    <property type="entry name" value="DNA-3-methyladenine glycosylase II"/>
    <property type="match status" value="1"/>
</dbReference>
<dbReference type="SMART" id="SM00478">
    <property type="entry name" value="ENDO3c"/>
    <property type="match status" value="1"/>
</dbReference>
<proteinExistence type="inferred from homology"/>
<organism evidence="6 7">
    <name type="scientific">Leucosporidium creatinivorum</name>
    <dbReference type="NCBI Taxonomy" id="106004"/>
    <lineage>
        <taxon>Eukaryota</taxon>
        <taxon>Fungi</taxon>
        <taxon>Dikarya</taxon>
        <taxon>Basidiomycota</taxon>
        <taxon>Pucciniomycotina</taxon>
        <taxon>Microbotryomycetes</taxon>
        <taxon>Leucosporidiales</taxon>
        <taxon>Leucosporidium</taxon>
    </lineage>
</organism>
<dbReference type="GO" id="GO:0032993">
    <property type="term" value="C:protein-DNA complex"/>
    <property type="evidence" value="ECO:0007669"/>
    <property type="project" value="TreeGrafter"/>
</dbReference>
<evidence type="ECO:0000313" key="6">
    <source>
        <dbReference type="EMBL" id="ORY77575.1"/>
    </source>
</evidence>
<dbReference type="Gene3D" id="1.10.1670.40">
    <property type="match status" value="2"/>
</dbReference>
<dbReference type="InterPro" id="IPR051912">
    <property type="entry name" value="Alkylbase_DNA_Glycosylase/TA"/>
</dbReference>
<protein>
    <submittedName>
        <fullName evidence="6">DNA glycosylase</fullName>
    </submittedName>
</protein>
<keyword evidence="7" id="KW-1185">Reference proteome</keyword>
<evidence type="ECO:0000256" key="3">
    <source>
        <dbReference type="ARBA" id="ARBA00023204"/>
    </source>
</evidence>